<evidence type="ECO:0000256" key="3">
    <source>
        <dbReference type="RuleBase" id="RU362118"/>
    </source>
</evidence>
<comment type="cofactor">
    <cofactor evidence="1 3">
        <name>pyridoxal 5'-phosphate</name>
        <dbReference type="ChEBI" id="CHEBI:597326"/>
    </cofactor>
</comment>
<gene>
    <name evidence="5" type="ORF">VP01_64g11</name>
</gene>
<dbReference type="PANTHER" id="PTHR11808:SF35">
    <property type="entry name" value="CYSTATHIONINE GAMMA-SYNTHASE (AFU_ORTHOLOGUE AFUA_7G01590)"/>
    <property type="match status" value="1"/>
</dbReference>
<organism evidence="5 6">
    <name type="scientific">Puccinia sorghi</name>
    <dbReference type="NCBI Taxonomy" id="27349"/>
    <lineage>
        <taxon>Eukaryota</taxon>
        <taxon>Fungi</taxon>
        <taxon>Dikarya</taxon>
        <taxon>Basidiomycota</taxon>
        <taxon>Pucciniomycotina</taxon>
        <taxon>Pucciniomycetes</taxon>
        <taxon>Pucciniales</taxon>
        <taxon>Pucciniaceae</taxon>
        <taxon>Puccinia</taxon>
    </lineage>
</organism>
<evidence type="ECO:0000256" key="1">
    <source>
        <dbReference type="ARBA" id="ARBA00001933"/>
    </source>
</evidence>
<dbReference type="Gene3D" id="3.40.640.10">
    <property type="entry name" value="Type I PLP-dependent aspartate aminotransferase-like (Major domain)"/>
    <property type="match status" value="1"/>
</dbReference>
<dbReference type="OrthoDB" id="3512640at2759"/>
<accession>A0A0L6UHS5</accession>
<dbReference type="GO" id="GO:0030170">
    <property type="term" value="F:pyridoxal phosphate binding"/>
    <property type="evidence" value="ECO:0007669"/>
    <property type="project" value="InterPro"/>
</dbReference>
<dbReference type="VEuPathDB" id="FungiDB:VP01_64g11"/>
<dbReference type="Proteomes" id="UP000037035">
    <property type="component" value="Unassembled WGS sequence"/>
</dbReference>
<proteinExistence type="inferred from homology"/>
<dbReference type="GO" id="GO:0019346">
    <property type="term" value="P:transsulfuration"/>
    <property type="evidence" value="ECO:0007669"/>
    <property type="project" value="InterPro"/>
</dbReference>
<sequence length="503" mass="55969">MYIRLRLPSQSELSVQGITSHEITVIHIRPGEGVIVSSGLMGAYCSREEKMSESSRKPSARSVRSPLTRAIHPEGSELQDLTTRAFGQAVGPDISVSTTFRIQPPSDLVDLQQKLGELHSPSNLSSKHPNSLAAGSNGEVLVYSSGLSAAFAALMLLSPDVIAIRDGYRGCHETIKRYCQLRGMNERNSVEVKVIDLDDSYPLPETGLRVLVWLETPVNPTGECRDIQACHLYVWGRADARKVRQCAAGSELLVDSSLAPPPLSNPFAFGADLVLYSGSKFFGGHSDTLCGILVTHKSNPSRWRRLWSDRTHLGMLPGSLESWLLLRSIKTLQLRVIHQSDTATRLAVWLNSLTERDYRSDTDPDELRRLVLRVWHSSFQDGGRWVGFDPQTNEPRQMMGGGSPCFSFMLRRPIHAKWLPYLTKLFIPATSFGGVESLIQHQVQAEPSADPRIVRLSVGLEDFQDLKNDLIQAFDKVIRVYSRSSHGSIYSCFEDYPLGLNQT</sequence>
<dbReference type="Gene3D" id="3.90.1150.10">
    <property type="entry name" value="Aspartate Aminotransferase, domain 1"/>
    <property type="match status" value="1"/>
</dbReference>
<evidence type="ECO:0000256" key="4">
    <source>
        <dbReference type="SAM" id="MobiDB-lite"/>
    </source>
</evidence>
<dbReference type="STRING" id="27349.A0A0L6UHS5"/>
<dbReference type="GO" id="GO:0016846">
    <property type="term" value="F:carbon-sulfur lyase activity"/>
    <property type="evidence" value="ECO:0007669"/>
    <property type="project" value="TreeGrafter"/>
</dbReference>
<dbReference type="PANTHER" id="PTHR11808">
    <property type="entry name" value="TRANS-SULFURATION ENZYME FAMILY MEMBER"/>
    <property type="match status" value="1"/>
</dbReference>
<keyword evidence="2 3" id="KW-0663">Pyridoxal phosphate</keyword>
<dbReference type="InterPro" id="IPR000277">
    <property type="entry name" value="Cys/Met-Metab_PyrdxlP-dep_enz"/>
</dbReference>
<dbReference type="EMBL" id="LAVV01011830">
    <property type="protein sequence ID" value="KNZ47335.1"/>
    <property type="molecule type" value="Genomic_DNA"/>
</dbReference>
<feature type="compositionally biased region" description="Basic and acidic residues" evidence="4">
    <location>
        <begin position="47"/>
        <end position="56"/>
    </location>
</feature>
<protein>
    <recommendedName>
        <fullName evidence="7">Cystathionine beta-lyase</fullName>
    </recommendedName>
</protein>
<dbReference type="InterPro" id="IPR015421">
    <property type="entry name" value="PyrdxlP-dep_Trfase_major"/>
</dbReference>
<dbReference type="InterPro" id="IPR015422">
    <property type="entry name" value="PyrdxlP-dep_Trfase_small"/>
</dbReference>
<comment type="caution">
    <text evidence="5">The sequence shown here is derived from an EMBL/GenBank/DDBJ whole genome shotgun (WGS) entry which is preliminary data.</text>
</comment>
<evidence type="ECO:0000256" key="2">
    <source>
        <dbReference type="ARBA" id="ARBA00022898"/>
    </source>
</evidence>
<dbReference type="InterPro" id="IPR015424">
    <property type="entry name" value="PyrdxlP-dep_Trfase"/>
</dbReference>
<name>A0A0L6UHS5_9BASI</name>
<reference evidence="5 6" key="1">
    <citation type="submission" date="2015-08" db="EMBL/GenBank/DDBJ databases">
        <title>Next Generation Sequencing and Analysis of the Genome of Puccinia sorghi L Schw, the Causal Agent of Maize Common Rust.</title>
        <authorList>
            <person name="Rochi L."/>
            <person name="Burguener G."/>
            <person name="Darino M."/>
            <person name="Turjanski A."/>
            <person name="Kreff E."/>
            <person name="Dieguez M.J."/>
            <person name="Sacco F."/>
        </authorList>
    </citation>
    <scope>NUCLEOTIDE SEQUENCE [LARGE SCALE GENOMIC DNA]</scope>
    <source>
        <strain evidence="5 6">RO10H11247</strain>
    </source>
</reference>
<dbReference type="Pfam" id="PF01053">
    <property type="entry name" value="Cys_Met_Meta_PP"/>
    <property type="match status" value="1"/>
</dbReference>
<dbReference type="GO" id="GO:0005737">
    <property type="term" value="C:cytoplasm"/>
    <property type="evidence" value="ECO:0007669"/>
    <property type="project" value="TreeGrafter"/>
</dbReference>
<feature type="region of interest" description="Disordered" evidence="4">
    <location>
        <begin position="47"/>
        <end position="66"/>
    </location>
</feature>
<dbReference type="AlphaFoldDB" id="A0A0L6UHS5"/>
<keyword evidence="6" id="KW-1185">Reference proteome</keyword>
<dbReference type="SUPFAM" id="SSF53383">
    <property type="entry name" value="PLP-dependent transferases"/>
    <property type="match status" value="1"/>
</dbReference>
<comment type="similarity">
    <text evidence="3">Belongs to the trans-sulfuration enzymes family.</text>
</comment>
<evidence type="ECO:0000313" key="6">
    <source>
        <dbReference type="Proteomes" id="UP000037035"/>
    </source>
</evidence>
<evidence type="ECO:0000313" key="5">
    <source>
        <dbReference type="EMBL" id="KNZ47335.1"/>
    </source>
</evidence>
<evidence type="ECO:0008006" key="7">
    <source>
        <dbReference type="Google" id="ProtNLM"/>
    </source>
</evidence>